<gene>
    <name evidence="1" type="ORF">NK662_18615</name>
</gene>
<accession>A0AA41XBY6</accession>
<reference evidence="1" key="1">
    <citation type="submission" date="2022-07" db="EMBL/GenBank/DDBJ databases">
        <authorList>
            <person name="Li W.-J."/>
            <person name="Deng Q.-Q."/>
        </authorList>
    </citation>
    <scope>NUCLEOTIDE SEQUENCE</scope>
    <source>
        <strain evidence="1">SYSU M60031</strain>
    </source>
</reference>
<proteinExistence type="predicted"/>
<dbReference type="Pfam" id="PF11236">
    <property type="entry name" value="DUF3037"/>
    <property type="match status" value="1"/>
</dbReference>
<dbReference type="Proteomes" id="UP001156102">
    <property type="component" value="Unassembled WGS sequence"/>
</dbReference>
<dbReference type="AlphaFoldDB" id="A0AA41XBY6"/>
<dbReference type="RefSeq" id="WP_254760450.1">
    <property type="nucleotide sequence ID" value="NZ_JANCLT010000012.1"/>
</dbReference>
<protein>
    <submittedName>
        <fullName evidence="1">DUF3037 domain-containing protein</fullName>
    </submittedName>
</protein>
<name>A0AA41XBY6_9BACI</name>
<dbReference type="EMBL" id="JANCLT010000012">
    <property type="protein sequence ID" value="MCP8970534.1"/>
    <property type="molecule type" value="Genomic_DNA"/>
</dbReference>
<keyword evidence="2" id="KW-1185">Reference proteome</keyword>
<sequence>MERAACKFSVIQYMPDTVRQEVVNIGVIIHCPDRGIIQTRFLHYLQKVSKIMDMRQINEFRHFRYQFNRHLKELRNELVDTRITGETITFDYLDVLSQYNFNKFIIKKPQPLLTDDPLKKLNDLFNLFVYDEDHLEKREQPFSNTIWTKFKNAGIEKYVRKEVHIPEFPIAVDFGFQNGCANLIQTIKFGDNFKENFKEGLVWRDALQAKERSQAYKDSPFYAIVKPPSNPQKSGFSLALEQFSDMDNVEVIKYGTRQFDGLIDYIKDHGHVLH</sequence>
<dbReference type="InterPro" id="IPR021398">
    <property type="entry name" value="DUF3037"/>
</dbReference>
<comment type="caution">
    <text evidence="1">The sequence shown here is derived from an EMBL/GenBank/DDBJ whole genome shotgun (WGS) entry which is preliminary data.</text>
</comment>
<evidence type="ECO:0000313" key="1">
    <source>
        <dbReference type="EMBL" id="MCP8970534.1"/>
    </source>
</evidence>
<evidence type="ECO:0000313" key="2">
    <source>
        <dbReference type="Proteomes" id="UP001156102"/>
    </source>
</evidence>
<organism evidence="1 2">
    <name type="scientific">Ectobacillus ponti</name>
    <dbReference type="NCBI Taxonomy" id="2961894"/>
    <lineage>
        <taxon>Bacteria</taxon>
        <taxon>Bacillati</taxon>
        <taxon>Bacillota</taxon>
        <taxon>Bacilli</taxon>
        <taxon>Bacillales</taxon>
        <taxon>Bacillaceae</taxon>
        <taxon>Ectobacillus</taxon>
    </lineage>
</organism>